<accession>A0A550BYT2</accession>
<dbReference type="SUPFAM" id="SSF144232">
    <property type="entry name" value="HIT/MYND zinc finger-like"/>
    <property type="match status" value="1"/>
</dbReference>
<dbReference type="Pfam" id="PF01753">
    <property type="entry name" value="zf-MYND"/>
    <property type="match status" value="1"/>
</dbReference>
<reference evidence="6 7" key="1">
    <citation type="journal article" date="2019" name="New Phytol.">
        <title>Comparative genomics reveals unique wood-decay strategies and fruiting body development in the Schizophyllaceae.</title>
        <authorList>
            <person name="Almasi E."/>
            <person name="Sahu N."/>
            <person name="Krizsan K."/>
            <person name="Balint B."/>
            <person name="Kovacs G.M."/>
            <person name="Kiss B."/>
            <person name="Cseklye J."/>
            <person name="Drula E."/>
            <person name="Henrissat B."/>
            <person name="Nagy I."/>
            <person name="Chovatia M."/>
            <person name="Adam C."/>
            <person name="LaButti K."/>
            <person name="Lipzen A."/>
            <person name="Riley R."/>
            <person name="Grigoriev I.V."/>
            <person name="Nagy L.G."/>
        </authorList>
    </citation>
    <scope>NUCLEOTIDE SEQUENCE [LARGE SCALE GENOMIC DNA]</scope>
    <source>
        <strain evidence="6 7">NL-1724</strain>
    </source>
</reference>
<evidence type="ECO:0000256" key="4">
    <source>
        <dbReference type="PROSITE-ProRule" id="PRU00134"/>
    </source>
</evidence>
<keyword evidence="7" id="KW-1185">Reference proteome</keyword>
<evidence type="ECO:0000313" key="7">
    <source>
        <dbReference type="Proteomes" id="UP000320762"/>
    </source>
</evidence>
<evidence type="ECO:0000313" key="6">
    <source>
        <dbReference type="EMBL" id="TRM57658.1"/>
    </source>
</evidence>
<proteinExistence type="predicted"/>
<keyword evidence="3" id="KW-0862">Zinc</keyword>
<name>A0A550BYT2_9AGAR</name>
<evidence type="ECO:0000256" key="2">
    <source>
        <dbReference type="ARBA" id="ARBA00022771"/>
    </source>
</evidence>
<gene>
    <name evidence="6" type="ORF">BD626DRAFT_464639</name>
</gene>
<dbReference type="Proteomes" id="UP000320762">
    <property type="component" value="Unassembled WGS sequence"/>
</dbReference>
<comment type="caution">
    <text evidence="6">The sequence shown here is derived from an EMBL/GenBank/DDBJ whole genome shotgun (WGS) entry which is preliminary data.</text>
</comment>
<dbReference type="OrthoDB" id="432970at2759"/>
<evidence type="ECO:0000259" key="5">
    <source>
        <dbReference type="PROSITE" id="PS50865"/>
    </source>
</evidence>
<keyword evidence="1" id="KW-0479">Metal-binding</keyword>
<dbReference type="AlphaFoldDB" id="A0A550BYT2"/>
<dbReference type="EMBL" id="VDMD01000044">
    <property type="protein sequence ID" value="TRM57658.1"/>
    <property type="molecule type" value="Genomic_DNA"/>
</dbReference>
<organism evidence="6 7">
    <name type="scientific">Schizophyllum amplum</name>
    <dbReference type="NCBI Taxonomy" id="97359"/>
    <lineage>
        <taxon>Eukaryota</taxon>
        <taxon>Fungi</taxon>
        <taxon>Dikarya</taxon>
        <taxon>Basidiomycota</taxon>
        <taxon>Agaricomycotina</taxon>
        <taxon>Agaricomycetes</taxon>
        <taxon>Agaricomycetidae</taxon>
        <taxon>Agaricales</taxon>
        <taxon>Schizophyllaceae</taxon>
        <taxon>Schizophyllum</taxon>
    </lineage>
</organism>
<protein>
    <recommendedName>
        <fullName evidence="5">MYND-type domain-containing protein</fullName>
    </recommendedName>
</protein>
<dbReference type="InterPro" id="IPR002893">
    <property type="entry name" value="Znf_MYND"/>
</dbReference>
<evidence type="ECO:0000256" key="3">
    <source>
        <dbReference type="ARBA" id="ARBA00022833"/>
    </source>
</evidence>
<dbReference type="PROSITE" id="PS50865">
    <property type="entry name" value="ZF_MYND_2"/>
    <property type="match status" value="1"/>
</dbReference>
<dbReference type="GO" id="GO:0008270">
    <property type="term" value="F:zinc ion binding"/>
    <property type="evidence" value="ECO:0007669"/>
    <property type="project" value="UniProtKB-KW"/>
</dbReference>
<dbReference type="Gene3D" id="6.10.140.2220">
    <property type="match status" value="1"/>
</dbReference>
<feature type="domain" description="MYND-type" evidence="5">
    <location>
        <begin position="426"/>
        <end position="468"/>
    </location>
</feature>
<sequence>MNPASCRHPQPCLNHHLHQEYDRLCVLRQLAYQLVGDQPCSPGNTQRTVLAMVKARVSLAFTTLVSEPPPGTIAYSHDLVSVIIASFNVCMAVWDASMKPGNAILAPMMRALWPHIVDWAAFFHPARRRIIDLYDQRDMGHEVGAIAQAYLTILESEDHTSLKIFLHAHPDLVTQALQLWLRFPSYIPTTARKSEMYTTDVTATAYGTIRAVVYLRNILLQDGTTPQDNALFLHALQLANVTGRTVYRAIAPQTNFLLTATVQSPSAPSAWTNHFCLLSLLLRRPELAGSPKSLRNVIPLVIAGGNRCITLREAQGASWAIQLVADICRIGTDNRPLVRAVRGGIFELLRAVASLPELYDVSDMVTQLCAGMTQARILRAFRLRRPPHVDFDAPKEHLYTWMDVAQKYEWHQDVYNLGNRKDWRYAMSCHNHQGPHDNDVRICPCGDAFYCSGSCQRMDWNEAHREFCRADDGPWGLHGALSLEDVVFICQVVRVHIAYVRKHEQITPRISSPPTRACSAEQTLITVDLTDVLPMPRHVVTTRIKADGAGTFAVEAIARLGGVVRRCPLPFVYSAGHFD</sequence>
<keyword evidence="2 4" id="KW-0863">Zinc-finger</keyword>
<evidence type="ECO:0000256" key="1">
    <source>
        <dbReference type="ARBA" id="ARBA00022723"/>
    </source>
</evidence>